<feature type="region of interest" description="Disordered" evidence="1">
    <location>
        <begin position="51"/>
        <end position="76"/>
    </location>
</feature>
<organism evidence="2 3">
    <name type="scientific">Alternaria atra</name>
    <dbReference type="NCBI Taxonomy" id="119953"/>
    <lineage>
        <taxon>Eukaryota</taxon>
        <taxon>Fungi</taxon>
        <taxon>Dikarya</taxon>
        <taxon>Ascomycota</taxon>
        <taxon>Pezizomycotina</taxon>
        <taxon>Dothideomycetes</taxon>
        <taxon>Pleosporomycetidae</taxon>
        <taxon>Pleosporales</taxon>
        <taxon>Pleosporineae</taxon>
        <taxon>Pleosporaceae</taxon>
        <taxon>Alternaria</taxon>
        <taxon>Alternaria sect. Ulocladioides</taxon>
    </lineage>
</organism>
<feature type="compositionally biased region" description="Polar residues" evidence="1">
    <location>
        <begin position="229"/>
        <end position="238"/>
    </location>
</feature>
<feature type="region of interest" description="Disordered" evidence="1">
    <location>
        <begin position="273"/>
        <end position="325"/>
    </location>
</feature>
<dbReference type="OrthoDB" id="3695698at2759"/>
<feature type="compositionally biased region" description="Basic and acidic residues" evidence="1">
    <location>
        <begin position="288"/>
        <end position="299"/>
    </location>
</feature>
<dbReference type="Proteomes" id="UP000676310">
    <property type="component" value="Unassembled WGS sequence"/>
</dbReference>
<proteinExistence type="predicted"/>
<dbReference type="EMBL" id="CAJRGZ010000019">
    <property type="protein sequence ID" value="CAG5159129.1"/>
    <property type="molecule type" value="Genomic_DNA"/>
</dbReference>
<evidence type="ECO:0000313" key="3">
    <source>
        <dbReference type="Proteomes" id="UP000676310"/>
    </source>
</evidence>
<feature type="compositionally biased region" description="Polar residues" evidence="1">
    <location>
        <begin position="303"/>
        <end position="319"/>
    </location>
</feature>
<dbReference type="RefSeq" id="XP_043168981.1">
    <property type="nucleotide sequence ID" value="XM_043313046.1"/>
</dbReference>
<dbReference type="GeneID" id="67017204"/>
<feature type="region of interest" description="Disordered" evidence="1">
    <location>
        <begin position="207"/>
        <end position="238"/>
    </location>
</feature>
<feature type="region of interest" description="Disordered" evidence="1">
    <location>
        <begin position="1"/>
        <end position="37"/>
    </location>
</feature>
<feature type="region of interest" description="Disordered" evidence="1">
    <location>
        <begin position="641"/>
        <end position="684"/>
    </location>
</feature>
<name>A0A8J2I2U7_9PLEO</name>
<feature type="compositionally biased region" description="Basic and acidic residues" evidence="1">
    <location>
        <begin position="652"/>
        <end position="663"/>
    </location>
</feature>
<protein>
    <submittedName>
        <fullName evidence="2">Uncharacterized protein</fullName>
    </submittedName>
</protein>
<gene>
    <name evidence="2" type="ORF">ALTATR162_LOCUS5427</name>
</gene>
<evidence type="ECO:0000256" key="1">
    <source>
        <dbReference type="SAM" id="MobiDB-lite"/>
    </source>
</evidence>
<accession>A0A8J2I2U7</accession>
<sequence length="879" mass="98044">MPRFRERGPLDSATSMRVHRPYSELESPPSGQAPRSLDIAMRELEADLQCCESDSDDHLSEAAHTPPSSDEYPLPSHKRFLKINDAGRRTLGQIVQEANLCVVSLRAFDRDDPAFDQLTERLHFLKDEYQKAQKIDHGNDLGGYVGKSIEEDFEDDYLHYNEHYDEIPEAGNNIQRSMRPSGRIGSKNAPFISTVLSLMDAEQRMGKKWSTVKVKNGDKKSHPAYADRSNPQAVDQNTHFRSSAPWLRASVVKKAEDQNSPKLKTFNEVHRRFHEQHEPDELPSYEDNFQHRDHHEPHHGPSCHNSAVQQPEVTSSSPQPEYPNFPNGWKNCGTCATCTGGDVTVLPSANSAADRMSQEAHRGTSTVKVHHVDSPHFEDGIKIFDLPTCSDVSNVKVHTGSHVVKDGVSTAHISTRKQDQSAKTKAEDRKQVAATSDRILEGGYTVFEGYSDSGSEIVPVIPKLGHRTKPSDFKTATGSAPFRNPAAPNEFMVDEFLEVADYNFTRDEAFEVLRMCGANLVAAISMYHNAQAAAQFYTKKADDQGKQWGATSEKEVGVEEDERQPITRIMNVRDALALLGLQAFSSVDMVTLQDGFDNQLAWQESFPEARQQLHQAFDTITQHQNDNDCWELLKQSKDRFKALQPSNGKPKPTKEGKPKKQEQQDNTVKTTPARAVSPGIDSRDNSLVGEWGHCEKCGALYDETNHVCEIATSNSNHLNASQSIWSFSGPRANASESKARVSTAYAVTYWATIESGDKKVHIPVDSSNVSGPEKAIVEGSTGMKKVWKWVQEKSLSDKVGLQDAFDLAKDMHGENEDEDSFVEGLKSVRSISRASSPQLSAAHQGRTDQLVSNFWGCDEFPCQWVPNCRHRNMTVGRTE</sequence>
<evidence type="ECO:0000313" key="2">
    <source>
        <dbReference type="EMBL" id="CAG5159129.1"/>
    </source>
</evidence>
<dbReference type="AlphaFoldDB" id="A0A8J2I2U7"/>
<reference evidence="2" key="1">
    <citation type="submission" date="2021-05" db="EMBL/GenBank/DDBJ databases">
        <authorList>
            <person name="Stam R."/>
        </authorList>
    </citation>
    <scope>NUCLEOTIDE SEQUENCE</scope>
    <source>
        <strain evidence="2">CS162</strain>
    </source>
</reference>
<keyword evidence="3" id="KW-1185">Reference proteome</keyword>
<comment type="caution">
    <text evidence="2">The sequence shown here is derived from an EMBL/GenBank/DDBJ whole genome shotgun (WGS) entry which is preliminary data.</text>
</comment>